<dbReference type="GeneID" id="94583755"/>
<proteinExistence type="predicted"/>
<reference evidence="1 2" key="1">
    <citation type="journal article" date="2016" name="PLoS ONE">
        <title>Sequence Assembly of Yarrowia lipolytica Strain W29/CLIB89 Shows Transposable Element Diversity.</title>
        <authorList>
            <person name="Magnan C."/>
            <person name="Yu J."/>
            <person name="Chang I."/>
            <person name="Jahn E."/>
            <person name="Kanomata Y."/>
            <person name="Wu J."/>
            <person name="Zeller M."/>
            <person name="Oakes M."/>
            <person name="Baldi P."/>
            <person name="Sandmeyer S."/>
        </authorList>
    </citation>
    <scope>NUCLEOTIDE SEQUENCE [LARGE SCALE GENOMIC DNA]</scope>
    <source>
        <strain evidence="2">CLIB89(W29)</strain>
    </source>
</reference>
<dbReference type="VEuPathDB" id="FungiDB:YALI1_E35012g"/>
<evidence type="ECO:0000313" key="1">
    <source>
        <dbReference type="EMBL" id="AOW06143.1"/>
    </source>
</evidence>
<dbReference type="RefSeq" id="XP_068139253.1">
    <property type="nucleotide sequence ID" value="XM_068283152.1"/>
</dbReference>
<dbReference type="InterPro" id="IPR024645">
    <property type="entry name" value="Mitochondr_Som1"/>
</dbReference>
<dbReference type="EMBL" id="CP017557">
    <property type="protein sequence ID" value="AOW06143.1"/>
    <property type="molecule type" value="Genomic_DNA"/>
</dbReference>
<sequence length="150" mass="17163">MEYSRLSIILSVWLTNHTCGSGSSIRASTGLIKFRIASLSHLDLQYTDTMSPPIKVLTREEARAKMPKHVDECPLKKLVQYESKTANGVQLLIPFTRYFRACQVNGREQLYEVTTKSQNVPLKNIRDIDPLDDFRSAMKLAENKEYEKPV</sequence>
<organism evidence="1 2">
    <name type="scientific">Yarrowia lipolytica</name>
    <name type="common">Candida lipolytica</name>
    <dbReference type="NCBI Taxonomy" id="4952"/>
    <lineage>
        <taxon>Eukaryota</taxon>
        <taxon>Fungi</taxon>
        <taxon>Dikarya</taxon>
        <taxon>Ascomycota</taxon>
        <taxon>Saccharomycotina</taxon>
        <taxon>Dipodascomycetes</taxon>
        <taxon>Dipodascales</taxon>
        <taxon>Dipodascales incertae sedis</taxon>
        <taxon>Yarrowia</taxon>
    </lineage>
</organism>
<dbReference type="Proteomes" id="UP000182444">
    <property type="component" value="Chromosome 1E"/>
</dbReference>
<protein>
    <submittedName>
        <fullName evidence="1">Uncharacterized protein</fullName>
    </submittedName>
</protein>
<gene>
    <name evidence="1" type="ORF">YALI1_E35012g</name>
</gene>
<evidence type="ECO:0000313" key="2">
    <source>
        <dbReference type="Proteomes" id="UP000182444"/>
    </source>
</evidence>
<name>A0A1D8NKL6_YARLL</name>
<dbReference type="AlphaFoldDB" id="A0A1D8NKL6"/>
<dbReference type="GO" id="GO:0042720">
    <property type="term" value="C:mitochondrial inner membrane peptidase complex"/>
    <property type="evidence" value="ECO:0007669"/>
    <property type="project" value="InterPro"/>
</dbReference>
<accession>A0A1D8NKL6</accession>
<dbReference type="Pfam" id="PF11093">
    <property type="entry name" value="Mitochondr_Som1"/>
    <property type="match status" value="1"/>
</dbReference>